<sequence length="72" mass="7526">MKVSIGVKEVPGEITLDVEKSADEIAGAVKTAFGGDTLDLTDSDGTRVLVPSASIGYVQIKDVPERKVGFGF</sequence>
<dbReference type="EMBL" id="JAUSQW010000001">
    <property type="protein sequence ID" value="MDP9801486.1"/>
    <property type="molecule type" value="Genomic_DNA"/>
</dbReference>
<name>A0ABT9NE65_9ACTO</name>
<proteinExistence type="predicted"/>
<evidence type="ECO:0008006" key="3">
    <source>
        <dbReference type="Google" id="ProtNLM"/>
    </source>
</evidence>
<dbReference type="RefSeq" id="WP_278059558.1">
    <property type="nucleotide sequence ID" value="NZ_CP121247.1"/>
</dbReference>
<protein>
    <recommendedName>
        <fullName evidence="3">DUF3107 domain-containing protein</fullName>
    </recommendedName>
</protein>
<dbReference type="Proteomes" id="UP001235966">
    <property type="component" value="Unassembled WGS sequence"/>
</dbReference>
<evidence type="ECO:0000313" key="1">
    <source>
        <dbReference type="EMBL" id="MDP9801486.1"/>
    </source>
</evidence>
<dbReference type="InterPro" id="IPR021456">
    <property type="entry name" value="DUF3107"/>
</dbReference>
<comment type="caution">
    <text evidence="1">The sequence shown here is derived from an EMBL/GenBank/DDBJ whole genome shotgun (WGS) entry which is preliminary data.</text>
</comment>
<gene>
    <name evidence="1" type="ORF">J2S49_001562</name>
</gene>
<organism evidence="1 2">
    <name type="scientific">Arcanobacterium wilhelmae</name>
    <dbReference type="NCBI Taxonomy" id="1803177"/>
    <lineage>
        <taxon>Bacteria</taxon>
        <taxon>Bacillati</taxon>
        <taxon>Actinomycetota</taxon>
        <taxon>Actinomycetes</taxon>
        <taxon>Actinomycetales</taxon>
        <taxon>Actinomycetaceae</taxon>
        <taxon>Arcanobacterium</taxon>
    </lineage>
</organism>
<keyword evidence="2" id="KW-1185">Reference proteome</keyword>
<dbReference type="Pfam" id="PF11305">
    <property type="entry name" value="DUF3107"/>
    <property type="match status" value="1"/>
</dbReference>
<reference evidence="1 2" key="1">
    <citation type="submission" date="2023-07" db="EMBL/GenBank/DDBJ databases">
        <title>Sequencing the genomes of 1000 actinobacteria strains.</title>
        <authorList>
            <person name="Klenk H.-P."/>
        </authorList>
    </citation>
    <scope>NUCLEOTIDE SEQUENCE [LARGE SCALE GENOMIC DNA]</scope>
    <source>
        <strain evidence="1 2">DSM 102162</strain>
    </source>
</reference>
<accession>A0ABT9NE65</accession>
<evidence type="ECO:0000313" key="2">
    <source>
        <dbReference type="Proteomes" id="UP001235966"/>
    </source>
</evidence>